<dbReference type="Gene3D" id="3.30.470.20">
    <property type="entry name" value="ATP-grasp fold, B domain"/>
    <property type="match status" value="1"/>
</dbReference>
<dbReference type="InterPro" id="IPR011761">
    <property type="entry name" value="ATP-grasp"/>
</dbReference>
<evidence type="ECO:0000256" key="4">
    <source>
        <dbReference type="PROSITE-ProRule" id="PRU00409"/>
    </source>
</evidence>
<dbReference type="InterPro" id="IPR013815">
    <property type="entry name" value="ATP_grasp_subdomain_1"/>
</dbReference>
<accession>A0ABU9QQ39</accession>
<feature type="domain" description="ATP-grasp" evidence="5">
    <location>
        <begin position="123"/>
        <end position="319"/>
    </location>
</feature>
<evidence type="ECO:0000313" key="6">
    <source>
        <dbReference type="EMBL" id="MEM5291607.1"/>
    </source>
</evidence>
<keyword evidence="1" id="KW-0436">Ligase</keyword>
<evidence type="ECO:0000259" key="5">
    <source>
        <dbReference type="PROSITE" id="PS50975"/>
    </source>
</evidence>
<dbReference type="PROSITE" id="PS50975">
    <property type="entry name" value="ATP_GRASP"/>
    <property type="match status" value="1"/>
</dbReference>
<dbReference type="SUPFAM" id="SSF56059">
    <property type="entry name" value="Glutathione synthetase ATP-binding domain-like"/>
    <property type="match status" value="1"/>
</dbReference>
<organism evidence="6 7">
    <name type="scientific">Paraburkholderia sabiae</name>
    <dbReference type="NCBI Taxonomy" id="273251"/>
    <lineage>
        <taxon>Bacteria</taxon>
        <taxon>Pseudomonadati</taxon>
        <taxon>Pseudomonadota</taxon>
        <taxon>Betaproteobacteria</taxon>
        <taxon>Burkholderiales</taxon>
        <taxon>Burkholderiaceae</taxon>
        <taxon>Paraburkholderia</taxon>
    </lineage>
</organism>
<name>A0ABU9QQ39_9BURK</name>
<keyword evidence="3 4" id="KW-0067">ATP-binding</keyword>
<protein>
    <submittedName>
        <fullName evidence="6">ATP-grasp domain-containing protein</fullName>
    </submittedName>
</protein>
<dbReference type="PANTHER" id="PTHR43585">
    <property type="entry name" value="FUMIPYRROLE BIOSYNTHESIS PROTEIN C"/>
    <property type="match status" value="1"/>
</dbReference>
<keyword evidence="7" id="KW-1185">Reference proteome</keyword>
<evidence type="ECO:0000256" key="3">
    <source>
        <dbReference type="ARBA" id="ARBA00022840"/>
    </source>
</evidence>
<evidence type="ECO:0000256" key="2">
    <source>
        <dbReference type="ARBA" id="ARBA00022741"/>
    </source>
</evidence>
<dbReference type="RefSeq" id="WP_233472141.1">
    <property type="nucleotide sequence ID" value="NZ_CAJHCS010000046.1"/>
</dbReference>
<evidence type="ECO:0000313" key="7">
    <source>
        <dbReference type="Proteomes" id="UP001494588"/>
    </source>
</evidence>
<dbReference type="Gene3D" id="3.30.1490.20">
    <property type="entry name" value="ATP-grasp fold, A domain"/>
    <property type="match status" value="1"/>
</dbReference>
<dbReference type="InterPro" id="IPR052032">
    <property type="entry name" value="ATP-dep_AA_Ligase"/>
</dbReference>
<evidence type="ECO:0000256" key="1">
    <source>
        <dbReference type="ARBA" id="ARBA00022598"/>
    </source>
</evidence>
<dbReference type="Pfam" id="PF02655">
    <property type="entry name" value="ATP-grasp_3"/>
    <property type="match status" value="1"/>
</dbReference>
<dbReference type="EMBL" id="JAZHGC010000055">
    <property type="protein sequence ID" value="MEM5291607.1"/>
    <property type="molecule type" value="Genomic_DNA"/>
</dbReference>
<dbReference type="InterPro" id="IPR003806">
    <property type="entry name" value="ATP-grasp_PylC-type"/>
</dbReference>
<dbReference type="Proteomes" id="UP001494588">
    <property type="component" value="Unassembled WGS sequence"/>
</dbReference>
<comment type="caution">
    <text evidence="6">The sequence shown here is derived from an EMBL/GenBank/DDBJ whole genome shotgun (WGS) entry which is preliminary data.</text>
</comment>
<proteinExistence type="predicted"/>
<dbReference type="PANTHER" id="PTHR43585:SF2">
    <property type="entry name" value="ATP-GRASP ENZYME FSQD"/>
    <property type="match status" value="1"/>
</dbReference>
<dbReference type="Gene3D" id="3.40.50.20">
    <property type="match status" value="1"/>
</dbReference>
<sequence length="443" mass="48538">MTISLSSNIGRIVMLNRWSDDFAAYHRYIDHAVHDVAYVCTPNAAAALRASRIAHIEQLSEFDDEDALHAAVRACRSALDGIDRLVALSEFELMAAARLHNSFSIPGDLPDAVVRFHDKAVMKHAIAAAGLRVPRFAALENLTSPDAEPINTTRFPLIAKPRTGAASVGVRRVDTEAQFNALLPTLPLVECECEEYIEGTIYHVDGFVVDRAFVIARASRYINTCLEFARGKPLGSVMLDPGPLNDALLAFADPSLRALALVNGPFHLEIIRGPDALYFLEIGARMGRGRSLSCFAICTVLTCSPCGSRSGQVTRHVSRSKYERRSPHRRCARGRFLMLPETVGKVFIDAQSPKGIAALCETVLPKQNHVFNGAGGYDTILARFRYRGGTEHEIAAAIHATLRDSRFTLAKVATLATFKRNLARPEFAVKPSILASHKALRLL</sequence>
<reference evidence="6 7" key="1">
    <citation type="submission" date="2024-01" db="EMBL/GenBank/DDBJ databases">
        <title>The diversity of rhizobia nodulating Mimosa spp. in eleven states of Brazil covering several biomes is determined by host plant, location, and edaphic factors.</title>
        <authorList>
            <person name="Rouws L."/>
            <person name="Barauna A."/>
            <person name="Beukes C."/>
            <person name="De Faria S.M."/>
            <person name="Gross E."/>
            <person name="Dos Reis Junior F.B."/>
            <person name="Simon M."/>
            <person name="Maluk M."/>
            <person name="Odee D.W."/>
            <person name="Kenicer G."/>
            <person name="Young J.P.W."/>
            <person name="Reis V.M."/>
            <person name="Zilli J."/>
            <person name="James E.K."/>
        </authorList>
    </citation>
    <scope>NUCLEOTIDE SEQUENCE [LARGE SCALE GENOMIC DNA]</scope>
    <source>
        <strain evidence="6 7">JPY77</strain>
    </source>
</reference>
<gene>
    <name evidence="6" type="ORF">V4C55_38415</name>
</gene>
<keyword evidence="2 4" id="KW-0547">Nucleotide-binding</keyword>